<evidence type="ECO:0000259" key="3">
    <source>
        <dbReference type="PROSITE" id="PS50158"/>
    </source>
</evidence>
<dbReference type="GO" id="GO:0003676">
    <property type="term" value="F:nucleic acid binding"/>
    <property type="evidence" value="ECO:0007669"/>
    <property type="project" value="InterPro"/>
</dbReference>
<protein>
    <recommendedName>
        <fullName evidence="3">CCHC-type domain-containing protein</fullName>
    </recommendedName>
</protein>
<comment type="caution">
    <text evidence="4">The sequence shown here is derived from an EMBL/GenBank/DDBJ whole genome shotgun (WGS) entry which is preliminary data.</text>
</comment>
<feature type="compositionally biased region" description="Low complexity" evidence="2">
    <location>
        <begin position="7"/>
        <end position="21"/>
    </location>
</feature>
<feature type="compositionally biased region" description="Acidic residues" evidence="2">
    <location>
        <begin position="687"/>
        <end position="696"/>
    </location>
</feature>
<feature type="region of interest" description="Disordered" evidence="2">
    <location>
        <begin position="1"/>
        <end position="22"/>
    </location>
</feature>
<dbReference type="Pfam" id="PF00098">
    <property type="entry name" value="zf-CCHC"/>
    <property type="match status" value="1"/>
</dbReference>
<accession>A0A8J6CR64</accession>
<keyword evidence="1" id="KW-0479">Metal-binding</keyword>
<dbReference type="PANTHER" id="PTHR48435:SF1">
    <property type="entry name" value="POLYPROTEIN"/>
    <property type="match status" value="1"/>
</dbReference>
<keyword evidence="1" id="KW-0862">Zinc</keyword>
<dbReference type="EMBL" id="JAHUZN010000011">
    <property type="protein sequence ID" value="KAG8479495.1"/>
    <property type="molecule type" value="Genomic_DNA"/>
</dbReference>
<keyword evidence="1" id="KW-0863">Zinc-finger</keyword>
<dbReference type="InterPro" id="IPR053098">
    <property type="entry name" value="Petuviruses_polyprotein"/>
</dbReference>
<dbReference type="InterPro" id="IPR036875">
    <property type="entry name" value="Znf_CCHC_sf"/>
</dbReference>
<dbReference type="OrthoDB" id="998565at2759"/>
<organism evidence="4 5">
    <name type="scientific">Gossypium anomalum</name>
    <dbReference type="NCBI Taxonomy" id="47600"/>
    <lineage>
        <taxon>Eukaryota</taxon>
        <taxon>Viridiplantae</taxon>
        <taxon>Streptophyta</taxon>
        <taxon>Embryophyta</taxon>
        <taxon>Tracheophyta</taxon>
        <taxon>Spermatophyta</taxon>
        <taxon>Magnoliopsida</taxon>
        <taxon>eudicotyledons</taxon>
        <taxon>Gunneridae</taxon>
        <taxon>Pentapetalae</taxon>
        <taxon>rosids</taxon>
        <taxon>malvids</taxon>
        <taxon>Malvales</taxon>
        <taxon>Malvaceae</taxon>
        <taxon>Malvoideae</taxon>
        <taxon>Gossypium</taxon>
    </lineage>
</organism>
<dbReference type="Gene3D" id="4.10.60.10">
    <property type="entry name" value="Zinc finger, CCHC-type"/>
    <property type="match status" value="1"/>
</dbReference>
<feature type="compositionally biased region" description="Low complexity" evidence="2">
    <location>
        <begin position="655"/>
        <end position="669"/>
    </location>
</feature>
<feature type="region of interest" description="Disordered" evidence="2">
    <location>
        <begin position="358"/>
        <end position="383"/>
    </location>
</feature>
<evidence type="ECO:0000313" key="4">
    <source>
        <dbReference type="EMBL" id="KAG8479495.1"/>
    </source>
</evidence>
<dbReference type="PANTHER" id="PTHR48435">
    <property type="entry name" value="POLYPROTEIN"/>
    <property type="match status" value="1"/>
</dbReference>
<feature type="compositionally biased region" description="Basic and acidic residues" evidence="2">
    <location>
        <begin position="567"/>
        <end position="579"/>
    </location>
</feature>
<keyword evidence="5" id="KW-1185">Reference proteome</keyword>
<reference evidence="4 5" key="1">
    <citation type="journal article" date="2021" name="bioRxiv">
        <title>The Gossypium anomalum genome as a resource for cotton improvement and evolutionary analysis of hybrid incompatibility.</title>
        <authorList>
            <person name="Grover C.E."/>
            <person name="Yuan D."/>
            <person name="Arick M.A."/>
            <person name="Miller E.R."/>
            <person name="Hu G."/>
            <person name="Peterson D.G."/>
            <person name="Wendel J.F."/>
            <person name="Udall J.A."/>
        </authorList>
    </citation>
    <scope>NUCLEOTIDE SEQUENCE [LARGE SCALE GENOMIC DNA]</scope>
    <source>
        <strain evidence="4">JFW-Udall</strain>
        <tissue evidence="4">Leaf</tissue>
    </source>
</reference>
<feature type="region of interest" description="Disordered" evidence="2">
    <location>
        <begin position="563"/>
        <end position="619"/>
    </location>
</feature>
<dbReference type="PROSITE" id="PS50158">
    <property type="entry name" value="ZF_CCHC"/>
    <property type="match status" value="1"/>
</dbReference>
<feature type="region of interest" description="Disordered" evidence="2">
    <location>
        <begin position="648"/>
        <end position="720"/>
    </location>
</feature>
<name>A0A8J6CR64_9ROSI</name>
<evidence type="ECO:0000256" key="2">
    <source>
        <dbReference type="SAM" id="MobiDB-lite"/>
    </source>
</evidence>
<proteinExistence type="predicted"/>
<dbReference type="Proteomes" id="UP000701853">
    <property type="component" value="Chromosome 11"/>
</dbReference>
<dbReference type="SUPFAM" id="SSF57756">
    <property type="entry name" value="Retrovirus zinc finger-like domains"/>
    <property type="match status" value="1"/>
</dbReference>
<dbReference type="SMART" id="SM00343">
    <property type="entry name" value="ZnF_C2HC"/>
    <property type="match status" value="1"/>
</dbReference>
<dbReference type="AlphaFoldDB" id="A0A8J6CR64"/>
<dbReference type="GO" id="GO:0008270">
    <property type="term" value="F:zinc ion binding"/>
    <property type="evidence" value="ECO:0007669"/>
    <property type="project" value="UniProtKB-KW"/>
</dbReference>
<feature type="compositionally biased region" description="Polar residues" evidence="2">
    <location>
        <begin position="607"/>
        <end position="617"/>
    </location>
</feature>
<sequence>MSDKTLSKPSTSSTSVSLPSTPFKSLSAKKISSLYEVEYLDEDSKIQPTNLPLVNPYIAYQKPSCSSISTIKTLIQKSSKCPKEYIQASRFDSYPISASSTEQFVTLEIPLEFPRDWKQAGYYPLWCSTSCFKLSWYCWETSSSQSCSFGLKVQIQIAGAPQVASAIVTTLHYQIVYRVQDHAFNLTQHGTSDSLLISVNTEDQPHCVHIPRKIPKNELIQLLPEKWVTDYEKLKHHLKKPGKGLSIFPTQLMMQPVLNPTVGHDKEDPQCCCELCSPGRERNLIESFDANGCLKENSRAWLDDLGISATKPGRNKKKSSQSEFYKRWMDGDPSIGPLGEDNGKFIFLVDYSAGKLPPPNPVPQPCKPQPPPPQPPPKNPFPQPCYKKITKWVKKNPDFLAPPSNPLPPPNPLPEILVVSMIKPHLKNMKRIFLPLRNFLRKIIPMHLKYLQRSSQKSQVQRQQSVLQKRLLTGRQRTRWLKTMFSREKEIQKLQAQIKELQETGKIPEPVKRPETIELFPSVRNEHSFKSEGISITFPEPVKRAKPSTYEIFLEIKKNEAKKRKKEKEAKKAKDREKLEEVEDQAYQKEKKLGKRPIIEESPPQSPLKQVSKSLMIQNEEDKNPITTFLKNYHENTIPKISAVQIQDSLESETENSSTTSSEESTSTENEPENMPEVHVTTKVEESSDEEMDEPESSTARTTDRSQKPSGGKNFTIDDLPSEKWPARLQEFHSWLETGKLTEESNYNILMEFVSRFTGMLRDWWNSINQYDQIQFLVLQNLAEPIRILHEHFIGNPEDLFVLRRREFYAKKCCSFKKKDLTRHLKKMFQLFCALGLHPNLKPVILSSLPGPIQIAVNQALQQRNRDILQLTVGQIQQEVFIALEDICNRRKVFKDYLLGDRRIDQACDDSHLRFKCPKESHCDCRTKKKKHYKRFPDKPLKRKPRWRYLRKKKKNSRKSNRCYICNKSGHFVKDCPRNKRKKTKKIVQMICQSGVKMQEDDDIESVCSFDEIPIEETICAIPVYDSDESQQSDYDEIFMF</sequence>
<feature type="domain" description="CCHC-type" evidence="3">
    <location>
        <begin position="962"/>
        <end position="978"/>
    </location>
</feature>
<evidence type="ECO:0000313" key="5">
    <source>
        <dbReference type="Proteomes" id="UP000701853"/>
    </source>
</evidence>
<dbReference type="InterPro" id="IPR001878">
    <property type="entry name" value="Znf_CCHC"/>
</dbReference>
<evidence type="ECO:0000256" key="1">
    <source>
        <dbReference type="PROSITE-ProRule" id="PRU00047"/>
    </source>
</evidence>
<gene>
    <name evidence="4" type="ORF">CXB51_029284</name>
</gene>